<dbReference type="EMBL" id="ML986610">
    <property type="protein sequence ID" value="KAF2265205.1"/>
    <property type="molecule type" value="Genomic_DNA"/>
</dbReference>
<keyword evidence="3" id="KW-1185">Reference proteome</keyword>
<gene>
    <name evidence="2" type="ORF">CC78DRAFT_579612</name>
</gene>
<name>A0A9P4KB25_9PLEO</name>
<evidence type="ECO:0000313" key="3">
    <source>
        <dbReference type="Proteomes" id="UP000800093"/>
    </source>
</evidence>
<feature type="compositionally biased region" description="Polar residues" evidence="1">
    <location>
        <begin position="157"/>
        <end position="173"/>
    </location>
</feature>
<comment type="caution">
    <text evidence="2">The sequence shown here is derived from an EMBL/GenBank/DDBJ whole genome shotgun (WGS) entry which is preliminary data.</text>
</comment>
<feature type="compositionally biased region" description="Basic and acidic residues" evidence="1">
    <location>
        <begin position="147"/>
        <end position="156"/>
    </location>
</feature>
<evidence type="ECO:0000256" key="1">
    <source>
        <dbReference type="SAM" id="MobiDB-lite"/>
    </source>
</evidence>
<dbReference type="AlphaFoldDB" id="A0A9P4KB25"/>
<dbReference type="Proteomes" id="UP000800093">
    <property type="component" value="Unassembled WGS sequence"/>
</dbReference>
<protein>
    <submittedName>
        <fullName evidence="2">Uncharacterized protein</fullName>
    </submittedName>
</protein>
<evidence type="ECO:0000313" key="2">
    <source>
        <dbReference type="EMBL" id="KAF2265205.1"/>
    </source>
</evidence>
<reference evidence="3" key="1">
    <citation type="journal article" date="2020" name="Stud. Mycol.">
        <title>101 Dothideomycetes genomes: A test case for predicting lifestyles and emergence of pathogens.</title>
        <authorList>
            <person name="Haridas S."/>
            <person name="Albert R."/>
            <person name="Binder M."/>
            <person name="Bloem J."/>
            <person name="LaButti K."/>
            <person name="Salamov A."/>
            <person name="Andreopoulos B."/>
            <person name="Baker S."/>
            <person name="Barry K."/>
            <person name="Bills G."/>
            <person name="Bluhm B."/>
            <person name="Cannon C."/>
            <person name="Castanera R."/>
            <person name="Culley D."/>
            <person name="Daum C."/>
            <person name="Ezra D."/>
            <person name="Gonzalez J."/>
            <person name="Henrissat B."/>
            <person name="Kuo A."/>
            <person name="Liang C."/>
            <person name="Lipzen A."/>
            <person name="Lutzoni F."/>
            <person name="Magnuson J."/>
            <person name="Mondo S."/>
            <person name="Nolan M."/>
            <person name="Ohm R."/>
            <person name="Pangilinan J."/>
            <person name="Park H.-J."/>
            <person name="Ramirez L."/>
            <person name="Alfaro M."/>
            <person name="Sun H."/>
            <person name="Tritt A."/>
            <person name="Yoshinaga Y."/>
            <person name="Zwiers L.-H."/>
            <person name="Turgeon B."/>
            <person name="Goodwin S."/>
            <person name="Spatafora J."/>
            <person name="Crous P."/>
            <person name="Grigoriev I."/>
        </authorList>
    </citation>
    <scope>NUCLEOTIDE SEQUENCE [LARGE SCALE GENOMIC DNA]</scope>
    <source>
        <strain evidence="3">CBS 304.66</strain>
    </source>
</reference>
<sequence length="192" mass="21734">MSFLRPKNSESAGRDKSFASHHGGAPTFRDYTPAAFVGFREAPVTLAAPIQQKVSSFSKRDRAKDDYEAAVPFNYPKEKTRDPHRPALDAYENHRSISGTSSLEYCDQPSSTMMGSSFMPLCRRNSTTHFINSPRTTEQAERIERNHFGHSRDSVSSKHIGTSSNSSYEASTTQTSSYRSEYFSYHSSRRYY</sequence>
<proteinExistence type="predicted"/>
<organism evidence="2 3">
    <name type="scientific">Lojkania enalia</name>
    <dbReference type="NCBI Taxonomy" id="147567"/>
    <lineage>
        <taxon>Eukaryota</taxon>
        <taxon>Fungi</taxon>
        <taxon>Dikarya</taxon>
        <taxon>Ascomycota</taxon>
        <taxon>Pezizomycotina</taxon>
        <taxon>Dothideomycetes</taxon>
        <taxon>Pleosporomycetidae</taxon>
        <taxon>Pleosporales</taxon>
        <taxon>Pleosporales incertae sedis</taxon>
        <taxon>Lojkania</taxon>
    </lineage>
</organism>
<accession>A0A9P4KB25</accession>
<feature type="region of interest" description="Disordered" evidence="1">
    <location>
        <begin position="147"/>
        <end position="173"/>
    </location>
</feature>
<feature type="region of interest" description="Disordered" evidence="1">
    <location>
        <begin position="1"/>
        <end position="28"/>
    </location>
</feature>